<dbReference type="Pfam" id="PF04988">
    <property type="entry name" value="AKAP95"/>
    <property type="match status" value="1"/>
</dbReference>
<dbReference type="PANTHER" id="PTHR12190:SF4">
    <property type="entry name" value="A-KINASE ANCHOR PROTEIN 8-LIKE"/>
    <property type="match status" value="1"/>
</dbReference>
<dbReference type="GO" id="GO:0008270">
    <property type="term" value="F:zinc ion binding"/>
    <property type="evidence" value="ECO:0007669"/>
    <property type="project" value="UniProtKB-KW"/>
</dbReference>
<evidence type="ECO:0000256" key="1">
    <source>
        <dbReference type="ARBA" id="ARBA00004109"/>
    </source>
</evidence>
<dbReference type="AlphaFoldDB" id="A0A9J7G2J6"/>
<evidence type="ECO:0000256" key="2">
    <source>
        <dbReference type="ARBA" id="ARBA00022723"/>
    </source>
</evidence>
<evidence type="ECO:0000256" key="4">
    <source>
        <dbReference type="ARBA" id="ARBA00022771"/>
    </source>
</evidence>
<keyword evidence="3" id="KW-0677">Repeat</keyword>
<dbReference type="PANTHER" id="PTHR12190">
    <property type="entry name" value="A-KINASE ANCHOR PROTEIN AKAP 8"/>
    <property type="match status" value="1"/>
</dbReference>
<dbReference type="GeneID" id="100754234"/>
<comment type="similarity">
    <text evidence="7">Belongs to the AKAP95 family.</text>
</comment>
<evidence type="ECO:0000256" key="3">
    <source>
        <dbReference type="ARBA" id="ARBA00022737"/>
    </source>
</evidence>
<dbReference type="InterPro" id="IPR007071">
    <property type="entry name" value="AKAP95"/>
</dbReference>
<feature type="region of interest" description="Disordered" evidence="8">
    <location>
        <begin position="264"/>
        <end position="381"/>
    </location>
</feature>
<keyword evidence="2" id="KW-0479">Metal-binding</keyword>
<feature type="compositionally biased region" description="Basic and acidic residues" evidence="8">
    <location>
        <begin position="337"/>
        <end position="349"/>
    </location>
</feature>
<reference evidence="10" key="2">
    <citation type="journal article" date="2020" name="Biotechnol. Bioeng.">
        <title>Chromosome-scale scaffolds for the Chinese hamster reference genome assembly to facilitate the study of the CHO epigenome.</title>
        <authorList>
            <person name="Hilliard W."/>
            <person name="MacDonald M."/>
            <person name="Lee K.H."/>
        </authorList>
    </citation>
    <scope>NUCLEOTIDE SEQUENCE [LARGE SCALE GENOMIC DNA]</scope>
    <source>
        <strain evidence="10">17A/GY</strain>
    </source>
</reference>
<reference evidence="11" key="3">
    <citation type="submission" date="2025-08" db="UniProtKB">
        <authorList>
            <consortium name="RefSeq"/>
        </authorList>
    </citation>
    <scope>IDENTIFICATION</scope>
    <source>
        <strain evidence="11">17A/GY</strain>
        <tissue evidence="11">Liver</tissue>
    </source>
</reference>
<evidence type="ECO:0000256" key="5">
    <source>
        <dbReference type="ARBA" id="ARBA00022833"/>
    </source>
</evidence>
<keyword evidence="10" id="KW-1185">Reference proteome</keyword>
<gene>
    <name evidence="11" type="primary">Akap8l</name>
</gene>
<evidence type="ECO:0000256" key="6">
    <source>
        <dbReference type="ARBA" id="ARBA00023242"/>
    </source>
</evidence>
<proteinExistence type="inferred from homology"/>
<dbReference type="CTD" id="26993"/>
<name>A0A9J7G2J6_CRIGR</name>
<feature type="compositionally biased region" description="Acidic residues" evidence="8">
    <location>
        <begin position="298"/>
        <end position="314"/>
    </location>
</feature>
<evidence type="ECO:0000256" key="7">
    <source>
        <dbReference type="PROSITE-ProRule" id="PRU01140"/>
    </source>
</evidence>
<dbReference type="GO" id="GO:0034237">
    <property type="term" value="F:protein kinase A regulatory subunit binding"/>
    <property type="evidence" value="ECO:0007669"/>
    <property type="project" value="TreeGrafter"/>
</dbReference>
<evidence type="ECO:0000313" key="10">
    <source>
        <dbReference type="Proteomes" id="UP001108280"/>
    </source>
</evidence>
<comment type="subcellular location">
    <subcellularLocation>
        <location evidence="1">Nucleus matrix</location>
    </subcellularLocation>
</comment>
<feature type="domain" description="C2H2 AKAP95-type" evidence="9">
    <location>
        <begin position="391"/>
        <end position="413"/>
    </location>
</feature>
<keyword evidence="4 7" id="KW-0863">Zinc-finger</keyword>
<dbReference type="GO" id="GO:0003677">
    <property type="term" value="F:DNA binding"/>
    <property type="evidence" value="ECO:0007669"/>
    <property type="project" value="InterPro"/>
</dbReference>
<keyword evidence="6" id="KW-0539">Nucleus</keyword>
<dbReference type="GO" id="GO:0016363">
    <property type="term" value="C:nuclear matrix"/>
    <property type="evidence" value="ECO:0007669"/>
    <property type="project" value="UniProtKB-SubCell"/>
</dbReference>
<dbReference type="RefSeq" id="XP_027275292.1">
    <property type="nucleotide sequence ID" value="XM_027419491.2"/>
</dbReference>
<dbReference type="InterPro" id="IPR034736">
    <property type="entry name" value="ZF_C2H2_AKAP95"/>
</dbReference>
<evidence type="ECO:0000256" key="8">
    <source>
        <dbReference type="SAM" id="MobiDB-lite"/>
    </source>
</evidence>
<dbReference type="PROSITE" id="PS51799">
    <property type="entry name" value="ZF_C2H2_AKAP95"/>
    <property type="match status" value="2"/>
</dbReference>
<protein>
    <submittedName>
        <fullName evidence="11">A-kinase anchor protein 8-like isoform X3</fullName>
    </submittedName>
</protein>
<sequence>MSYTGFVQGSETTLQSTYSDTSAQPTCDYGYGTWNSGTNRGYENYGYGYGYGQDNTTNYGYGMATSHSWEMASSDTNANPSASGSASADSVLSRINQRLDMMPHLETDMIQGGVYGSGGERYDSYEACDSRAILSERDLYRSGYDYGELDPEMEMAYEGQYDAYRDQFRMRGGDTFGPRAQGWARDARSGRPMASGYGRMWEDPMGARGQCMPGASRLPSLFSQNIIPEYGMFQGMRGGGAFSGGSRFGFGFGNGMKQMRRTWKTWTTADFRTKKKKRKQGGSPDEPDSKATRTDCSDNSDSDNDEGTEGETAEGTESAEAMEKGSRAEGEDEEGKEDGREDGKEDSEKGPLTAQDESTQAKRKLQASKKSQDKQKKRQRDRMVERIQFVCSLCKYRTFYEDEMGSHLDSKFHKEHFKYVGTKLPKQTADFLQEYVTNKTKKTEELRKTVEDLDGLIQQIYRDQDLTQEIAMEHFVKKVEAAHCAACDLFIPMQFGIIQKHLKTMDHNRNRRG</sequence>
<reference evidence="10" key="1">
    <citation type="journal article" date="2018" name="Biotechnol. Bioeng.">
        <title>A reference genome of the Chinese hamster based on a hybrid assembly strategy.</title>
        <authorList>
            <person name="Rupp O."/>
            <person name="MacDonald M.L."/>
            <person name="Li S."/>
            <person name="Dhiman H."/>
            <person name="Polson S."/>
            <person name="Griep S."/>
            <person name="Heffner K."/>
            <person name="Hernandez I."/>
            <person name="Brinkrolf K."/>
            <person name="Jadhav V."/>
            <person name="Samoudi M."/>
            <person name="Hao H."/>
            <person name="Kingham B."/>
            <person name="Goesmann A."/>
            <person name="Betenbaugh M.J."/>
            <person name="Lewis N.E."/>
            <person name="Borth N."/>
            <person name="Lee K.H."/>
        </authorList>
    </citation>
    <scope>NUCLEOTIDE SEQUENCE [LARGE SCALE GENOMIC DNA]</scope>
    <source>
        <strain evidence="10">17A/GY</strain>
    </source>
</reference>
<accession>A0A9J7G2J6</accession>
<organism evidence="10 11">
    <name type="scientific">Cricetulus griseus</name>
    <name type="common">Chinese hamster</name>
    <name type="synonym">Cricetulus barabensis griseus</name>
    <dbReference type="NCBI Taxonomy" id="10029"/>
    <lineage>
        <taxon>Eukaryota</taxon>
        <taxon>Metazoa</taxon>
        <taxon>Chordata</taxon>
        <taxon>Craniata</taxon>
        <taxon>Vertebrata</taxon>
        <taxon>Euteleostomi</taxon>
        <taxon>Mammalia</taxon>
        <taxon>Eutheria</taxon>
        <taxon>Euarchontoglires</taxon>
        <taxon>Glires</taxon>
        <taxon>Rodentia</taxon>
        <taxon>Myomorpha</taxon>
        <taxon>Muroidea</taxon>
        <taxon>Cricetidae</taxon>
        <taxon>Cricetinae</taxon>
        <taxon>Cricetulus</taxon>
    </lineage>
</organism>
<feature type="compositionally biased region" description="Basic and acidic residues" evidence="8">
    <location>
        <begin position="287"/>
        <end position="296"/>
    </location>
</feature>
<evidence type="ECO:0000259" key="9">
    <source>
        <dbReference type="PROSITE" id="PS51799"/>
    </source>
</evidence>
<dbReference type="Proteomes" id="UP001108280">
    <property type="component" value="Chromosome 5"/>
</dbReference>
<keyword evidence="5" id="KW-0862">Zinc</keyword>
<feature type="domain" description="C2H2 AKAP95-type" evidence="9">
    <location>
        <begin position="484"/>
        <end position="507"/>
    </location>
</feature>
<evidence type="ECO:0000313" key="11">
    <source>
        <dbReference type="RefSeq" id="XP_027275292.1"/>
    </source>
</evidence>